<organism evidence="1 2">
    <name type="scientific">Stephania cephalantha</name>
    <dbReference type="NCBI Taxonomy" id="152367"/>
    <lineage>
        <taxon>Eukaryota</taxon>
        <taxon>Viridiplantae</taxon>
        <taxon>Streptophyta</taxon>
        <taxon>Embryophyta</taxon>
        <taxon>Tracheophyta</taxon>
        <taxon>Spermatophyta</taxon>
        <taxon>Magnoliopsida</taxon>
        <taxon>Ranunculales</taxon>
        <taxon>Menispermaceae</taxon>
        <taxon>Menispermoideae</taxon>
        <taxon>Cissampelideae</taxon>
        <taxon>Stephania</taxon>
    </lineage>
</organism>
<reference evidence="1 2" key="1">
    <citation type="submission" date="2024-01" db="EMBL/GenBank/DDBJ databases">
        <title>Genome assemblies of Stephania.</title>
        <authorList>
            <person name="Yang L."/>
        </authorList>
    </citation>
    <scope>NUCLEOTIDE SEQUENCE [LARGE SCALE GENOMIC DNA]</scope>
    <source>
        <strain evidence="1">JXDWG</strain>
        <tissue evidence="1">Leaf</tissue>
    </source>
</reference>
<protein>
    <submittedName>
        <fullName evidence="1">Uncharacterized protein</fullName>
    </submittedName>
</protein>
<proteinExistence type="predicted"/>
<sequence>MPLFYMSKLVSHSLYNYILSLCDIICVCRCLINEPCCLVSSAVAFKLAKDNAKTKLPFEKASKGRDSLLILIIYLILWLI</sequence>
<name>A0AAP0F3T7_9MAGN</name>
<comment type="caution">
    <text evidence="1">The sequence shown here is derived from an EMBL/GenBank/DDBJ whole genome shotgun (WGS) entry which is preliminary data.</text>
</comment>
<accession>A0AAP0F3T7</accession>
<dbReference type="EMBL" id="JBBNAG010000009">
    <property type="protein sequence ID" value="KAK9104796.1"/>
    <property type="molecule type" value="Genomic_DNA"/>
</dbReference>
<evidence type="ECO:0000313" key="1">
    <source>
        <dbReference type="EMBL" id="KAK9104796.1"/>
    </source>
</evidence>
<keyword evidence="2" id="KW-1185">Reference proteome</keyword>
<dbReference type="Proteomes" id="UP001419268">
    <property type="component" value="Unassembled WGS sequence"/>
</dbReference>
<dbReference type="AlphaFoldDB" id="A0AAP0F3T7"/>
<gene>
    <name evidence="1" type="ORF">Scep_021640</name>
</gene>
<evidence type="ECO:0000313" key="2">
    <source>
        <dbReference type="Proteomes" id="UP001419268"/>
    </source>
</evidence>